<feature type="domain" description="HTH gntR-type" evidence="4">
    <location>
        <begin position="26"/>
        <end position="94"/>
    </location>
</feature>
<dbReference type="RefSeq" id="WP_119100896.1">
    <property type="nucleotide sequence ID" value="NZ_QXMJ01000117.1"/>
</dbReference>
<dbReference type="Proteomes" id="UP000317378">
    <property type="component" value="Unassembled WGS sequence"/>
</dbReference>
<keyword evidence="6" id="KW-1185">Reference proteome</keyword>
<dbReference type="InterPro" id="IPR036390">
    <property type="entry name" value="WH_DNA-bd_sf"/>
</dbReference>
<dbReference type="GO" id="GO:0003700">
    <property type="term" value="F:DNA-binding transcription factor activity"/>
    <property type="evidence" value="ECO:0007669"/>
    <property type="project" value="InterPro"/>
</dbReference>
<dbReference type="InterPro" id="IPR036388">
    <property type="entry name" value="WH-like_DNA-bd_sf"/>
</dbReference>
<accession>A0A505DI12</accession>
<proteinExistence type="predicted"/>
<dbReference type="PANTHER" id="PTHR44846">
    <property type="entry name" value="MANNOSYL-D-GLYCERATE TRANSPORT/METABOLISM SYSTEM REPRESSOR MNGR-RELATED"/>
    <property type="match status" value="1"/>
</dbReference>
<keyword evidence="1" id="KW-0805">Transcription regulation</keyword>
<comment type="caution">
    <text evidence="5">The sequence shown here is derived from an EMBL/GenBank/DDBJ whole genome shotgun (WGS) entry which is preliminary data.</text>
</comment>
<dbReference type="InterPro" id="IPR028978">
    <property type="entry name" value="Chorismate_lyase_/UTRA_dom_sf"/>
</dbReference>
<protein>
    <submittedName>
        <fullName evidence="5">GntR family transcriptional regulator</fullName>
    </submittedName>
</protein>
<dbReference type="Gene3D" id="3.40.1410.10">
    <property type="entry name" value="Chorismate lyase-like"/>
    <property type="match status" value="1"/>
</dbReference>
<gene>
    <name evidence="5" type="ORF">FGD71_014710</name>
</gene>
<sequence>MRDEHLDVHTRGSTPPGLVLDRTSRTPLHRQLAEQLKRAIEHGQPAPGSLLIGEIRMAEETGLSRVTVRQAIQSLADQGLLVRRRGIGTLVAHGRAPHTMDAAAVHEDLREAGRAPEAEVLRCGAEPASPEVAAALAITEGTEVTVLERLQYADGLRIGHLRNHLPRDLLLPDALGPYDGRLGAVGLHGLMRAAGVVAYSAQHAIGARIATAEECELLDMTEGFALLTLTRTTFDQGGRAVEYGTHCFPPARRGFEFHLFAHTEAH</sequence>
<dbReference type="Pfam" id="PF00392">
    <property type="entry name" value="GntR"/>
    <property type="match status" value="1"/>
</dbReference>
<dbReference type="AlphaFoldDB" id="A0A505DI12"/>
<name>A0A505DI12_9ACTN</name>
<dbReference type="InterPro" id="IPR011663">
    <property type="entry name" value="UTRA"/>
</dbReference>
<evidence type="ECO:0000313" key="6">
    <source>
        <dbReference type="Proteomes" id="UP000317378"/>
    </source>
</evidence>
<reference evidence="5 6" key="1">
    <citation type="submission" date="2019-06" db="EMBL/GenBank/DDBJ databases">
        <title>Streptomyces sporangiiformans sp. nov., a novel actinomycete isolated from soil in Mount Song.</title>
        <authorList>
            <person name="Han L."/>
        </authorList>
    </citation>
    <scope>NUCLEOTIDE SEQUENCE [LARGE SCALE GENOMIC DNA]</scope>
    <source>
        <strain evidence="5 6">NEAU-SSA 1</strain>
    </source>
</reference>
<dbReference type="SMART" id="SM00866">
    <property type="entry name" value="UTRA"/>
    <property type="match status" value="1"/>
</dbReference>
<keyword evidence="3" id="KW-0804">Transcription</keyword>
<evidence type="ECO:0000256" key="2">
    <source>
        <dbReference type="ARBA" id="ARBA00023125"/>
    </source>
</evidence>
<dbReference type="SUPFAM" id="SSF64288">
    <property type="entry name" value="Chorismate lyase-like"/>
    <property type="match status" value="1"/>
</dbReference>
<dbReference type="SMART" id="SM00345">
    <property type="entry name" value="HTH_GNTR"/>
    <property type="match status" value="1"/>
</dbReference>
<dbReference type="PROSITE" id="PS50949">
    <property type="entry name" value="HTH_GNTR"/>
    <property type="match status" value="1"/>
</dbReference>
<evidence type="ECO:0000313" key="5">
    <source>
        <dbReference type="EMBL" id="TPQ21475.1"/>
    </source>
</evidence>
<dbReference type="CDD" id="cd07377">
    <property type="entry name" value="WHTH_GntR"/>
    <property type="match status" value="1"/>
</dbReference>
<dbReference type="PRINTS" id="PR00035">
    <property type="entry name" value="HTHGNTR"/>
</dbReference>
<dbReference type="GO" id="GO:0003677">
    <property type="term" value="F:DNA binding"/>
    <property type="evidence" value="ECO:0007669"/>
    <property type="project" value="UniProtKB-KW"/>
</dbReference>
<dbReference type="GO" id="GO:0045892">
    <property type="term" value="P:negative regulation of DNA-templated transcription"/>
    <property type="evidence" value="ECO:0007669"/>
    <property type="project" value="TreeGrafter"/>
</dbReference>
<dbReference type="OrthoDB" id="3194402at2"/>
<dbReference type="InterPro" id="IPR000524">
    <property type="entry name" value="Tscrpt_reg_HTH_GntR"/>
</dbReference>
<dbReference type="Pfam" id="PF07702">
    <property type="entry name" value="UTRA"/>
    <property type="match status" value="1"/>
</dbReference>
<dbReference type="InterPro" id="IPR050679">
    <property type="entry name" value="Bact_HTH_transcr_reg"/>
</dbReference>
<evidence type="ECO:0000256" key="1">
    <source>
        <dbReference type="ARBA" id="ARBA00023015"/>
    </source>
</evidence>
<dbReference type="PANTHER" id="PTHR44846:SF17">
    <property type="entry name" value="GNTR-FAMILY TRANSCRIPTIONAL REGULATOR"/>
    <property type="match status" value="1"/>
</dbReference>
<keyword evidence="2" id="KW-0238">DNA-binding</keyword>
<organism evidence="5 6">
    <name type="scientific">Streptomyces sporangiiformans</name>
    <dbReference type="NCBI Taxonomy" id="2315329"/>
    <lineage>
        <taxon>Bacteria</taxon>
        <taxon>Bacillati</taxon>
        <taxon>Actinomycetota</taxon>
        <taxon>Actinomycetes</taxon>
        <taxon>Kitasatosporales</taxon>
        <taxon>Streptomycetaceae</taxon>
        <taxon>Streptomyces</taxon>
    </lineage>
</organism>
<evidence type="ECO:0000259" key="4">
    <source>
        <dbReference type="PROSITE" id="PS50949"/>
    </source>
</evidence>
<dbReference type="EMBL" id="VCHX02000117">
    <property type="protein sequence ID" value="TPQ21475.1"/>
    <property type="molecule type" value="Genomic_DNA"/>
</dbReference>
<dbReference type="Gene3D" id="1.10.10.10">
    <property type="entry name" value="Winged helix-like DNA-binding domain superfamily/Winged helix DNA-binding domain"/>
    <property type="match status" value="1"/>
</dbReference>
<evidence type="ECO:0000256" key="3">
    <source>
        <dbReference type="ARBA" id="ARBA00023163"/>
    </source>
</evidence>
<dbReference type="SUPFAM" id="SSF46785">
    <property type="entry name" value="Winged helix' DNA-binding domain"/>
    <property type="match status" value="1"/>
</dbReference>